<feature type="region of interest" description="Disordered" evidence="8">
    <location>
        <begin position="73"/>
        <end position="103"/>
    </location>
</feature>
<evidence type="ECO:0000313" key="12">
    <source>
        <dbReference type="Proteomes" id="UP000188184"/>
    </source>
</evidence>
<feature type="transmembrane region" description="Helical" evidence="9">
    <location>
        <begin position="20"/>
        <end position="40"/>
    </location>
</feature>
<comment type="subcellular location">
    <subcellularLocation>
        <location evidence="1">Cell membrane</location>
        <topology evidence="1">Single-pass membrane protein</topology>
    </subcellularLocation>
</comment>
<keyword evidence="4 9" id="KW-0812">Transmembrane</keyword>
<keyword evidence="11" id="KW-0282">Flagellum</keyword>
<accession>A0A1Q2L104</accession>
<organism evidence="11 12">
    <name type="scientific">Planococcus lenghuensis</name>
    <dbReference type="NCBI Taxonomy" id="2213202"/>
    <lineage>
        <taxon>Bacteria</taxon>
        <taxon>Bacillati</taxon>
        <taxon>Bacillota</taxon>
        <taxon>Bacilli</taxon>
        <taxon>Bacillales</taxon>
        <taxon>Caryophanaceae</taxon>
        <taxon>Planococcus</taxon>
    </lineage>
</organism>
<keyword evidence="6 7" id="KW-0472">Membrane</keyword>
<reference evidence="11 12" key="1">
    <citation type="submission" date="2017-02" db="EMBL/GenBank/DDBJ databases">
        <title>The complete genomic sequence of a novel cold adapted crude oil-degrading bacterium Planococcus qaidamina Y42.</title>
        <authorList>
            <person name="Yang R."/>
        </authorList>
    </citation>
    <scope>NUCLEOTIDE SEQUENCE [LARGE SCALE GENOMIC DNA]</scope>
    <source>
        <strain evidence="11 12">Y42</strain>
    </source>
</reference>
<feature type="domain" description="OmpA-like" evidence="10">
    <location>
        <begin position="147"/>
        <end position="269"/>
    </location>
</feature>
<proteinExistence type="inferred from homology"/>
<dbReference type="PROSITE" id="PS51123">
    <property type="entry name" value="OMPA_2"/>
    <property type="match status" value="1"/>
</dbReference>
<comment type="similarity">
    <text evidence="2">Belongs to the MotB family.</text>
</comment>
<protein>
    <submittedName>
        <fullName evidence="11">Flagellar motor protein MotB</fullName>
    </submittedName>
</protein>
<evidence type="ECO:0000256" key="4">
    <source>
        <dbReference type="ARBA" id="ARBA00022692"/>
    </source>
</evidence>
<name>A0A1Q2L104_9BACL</name>
<dbReference type="AlphaFoldDB" id="A0A1Q2L104"/>
<evidence type="ECO:0000256" key="8">
    <source>
        <dbReference type="SAM" id="MobiDB-lite"/>
    </source>
</evidence>
<dbReference type="InterPro" id="IPR050330">
    <property type="entry name" value="Bact_OuterMem_StrucFunc"/>
</dbReference>
<feature type="compositionally biased region" description="Acidic residues" evidence="8">
    <location>
        <begin position="89"/>
        <end position="103"/>
    </location>
</feature>
<dbReference type="PANTHER" id="PTHR30329:SF21">
    <property type="entry name" value="LIPOPROTEIN YIAD-RELATED"/>
    <property type="match status" value="1"/>
</dbReference>
<keyword evidence="5 9" id="KW-1133">Transmembrane helix</keyword>
<keyword evidence="12" id="KW-1185">Reference proteome</keyword>
<evidence type="ECO:0000259" key="10">
    <source>
        <dbReference type="PROSITE" id="PS51123"/>
    </source>
</evidence>
<evidence type="ECO:0000256" key="5">
    <source>
        <dbReference type="ARBA" id="ARBA00022989"/>
    </source>
</evidence>
<evidence type="ECO:0000256" key="9">
    <source>
        <dbReference type="SAM" id="Phobius"/>
    </source>
</evidence>
<dbReference type="Pfam" id="PF00691">
    <property type="entry name" value="OmpA"/>
    <property type="match status" value="1"/>
</dbReference>
<evidence type="ECO:0000313" key="11">
    <source>
        <dbReference type="EMBL" id="AQQ54145.1"/>
    </source>
</evidence>
<evidence type="ECO:0000256" key="3">
    <source>
        <dbReference type="ARBA" id="ARBA00022475"/>
    </source>
</evidence>
<evidence type="ECO:0000256" key="2">
    <source>
        <dbReference type="ARBA" id="ARBA00008914"/>
    </source>
</evidence>
<keyword evidence="11" id="KW-0969">Cilium</keyword>
<dbReference type="KEGG" id="pmar:B0X71_14210"/>
<dbReference type="PANTHER" id="PTHR30329">
    <property type="entry name" value="STATOR ELEMENT OF FLAGELLAR MOTOR COMPLEX"/>
    <property type="match status" value="1"/>
</dbReference>
<dbReference type="Pfam" id="PF13677">
    <property type="entry name" value="MotB_plug"/>
    <property type="match status" value="1"/>
</dbReference>
<sequence length="273" mass="30346">MVFKLKRKKKHDEHVDESWLIPYADILTLLLALFIVLYAASEVNSQKFKEISNSFNNELQGGTGVLEYQTPVEPMEPEEPTTESADSMELAEPDAVEAEDSELTGDSTGAVMSAEEDFEALAEQQKKIESYIEEKGLSARLETELTAKGLILKIKDGILYSPGNATVTADAVTLVEEISELLITNPARDIFIEGHTDNVPTNSAEFPSNWELSAARAINFMKILLKNDELEPQKFSATGYGEYRPIAPNDTVKGRANNRRVEVLISPYEQQDD</sequence>
<evidence type="ECO:0000256" key="7">
    <source>
        <dbReference type="PROSITE-ProRule" id="PRU00473"/>
    </source>
</evidence>
<dbReference type="Proteomes" id="UP000188184">
    <property type="component" value="Chromosome"/>
</dbReference>
<dbReference type="SUPFAM" id="SSF103088">
    <property type="entry name" value="OmpA-like"/>
    <property type="match status" value="1"/>
</dbReference>
<dbReference type="NCBIfam" id="NF005831">
    <property type="entry name" value="PRK07734.1"/>
    <property type="match status" value="1"/>
</dbReference>
<dbReference type="Gene3D" id="3.30.1330.60">
    <property type="entry name" value="OmpA-like domain"/>
    <property type="match status" value="1"/>
</dbReference>
<dbReference type="CDD" id="cd07185">
    <property type="entry name" value="OmpA_C-like"/>
    <property type="match status" value="1"/>
</dbReference>
<evidence type="ECO:0000256" key="1">
    <source>
        <dbReference type="ARBA" id="ARBA00004162"/>
    </source>
</evidence>
<dbReference type="InterPro" id="IPR036737">
    <property type="entry name" value="OmpA-like_sf"/>
</dbReference>
<evidence type="ECO:0000256" key="6">
    <source>
        <dbReference type="ARBA" id="ARBA00023136"/>
    </source>
</evidence>
<dbReference type="EMBL" id="CP019640">
    <property type="protein sequence ID" value="AQQ54145.1"/>
    <property type="molecule type" value="Genomic_DNA"/>
</dbReference>
<dbReference type="InterPro" id="IPR006665">
    <property type="entry name" value="OmpA-like"/>
</dbReference>
<dbReference type="GO" id="GO:0005886">
    <property type="term" value="C:plasma membrane"/>
    <property type="evidence" value="ECO:0007669"/>
    <property type="project" value="UniProtKB-SubCell"/>
</dbReference>
<gene>
    <name evidence="11" type="ORF">B0X71_14210</name>
</gene>
<keyword evidence="3" id="KW-1003">Cell membrane</keyword>
<dbReference type="InterPro" id="IPR025713">
    <property type="entry name" value="MotB-like_N_dom"/>
</dbReference>
<keyword evidence="11" id="KW-0966">Cell projection</keyword>